<evidence type="ECO:0000256" key="2">
    <source>
        <dbReference type="ARBA" id="ARBA00022552"/>
    </source>
</evidence>
<name>A0A6J6XVQ9_9ZZZZ</name>
<evidence type="ECO:0000313" key="8">
    <source>
        <dbReference type="EMBL" id="CAB4917048.1"/>
    </source>
</evidence>
<keyword evidence="1" id="KW-0963">Cytoplasm</keyword>
<dbReference type="Gene3D" id="3.40.50.150">
    <property type="entry name" value="Vaccinia Virus protein VP39"/>
    <property type="match status" value="1"/>
</dbReference>
<reference evidence="6" key="1">
    <citation type="submission" date="2020-05" db="EMBL/GenBank/DDBJ databases">
        <authorList>
            <person name="Chiriac C."/>
            <person name="Salcher M."/>
            <person name="Ghai R."/>
            <person name="Kavagutti S V."/>
        </authorList>
    </citation>
    <scope>NUCLEOTIDE SEQUENCE</scope>
</reference>
<evidence type="ECO:0000313" key="5">
    <source>
        <dbReference type="EMBL" id="CAB4709384.1"/>
    </source>
</evidence>
<dbReference type="Pfam" id="PF02527">
    <property type="entry name" value="GidB"/>
    <property type="match status" value="1"/>
</dbReference>
<evidence type="ECO:0000256" key="1">
    <source>
        <dbReference type="ARBA" id="ARBA00022490"/>
    </source>
</evidence>
<protein>
    <submittedName>
        <fullName evidence="6">Unannotated protein</fullName>
    </submittedName>
</protein>
<dbReference type="InterPro" id="IPR029063">
    <property type="entry name" value="SAM-dependent_MTases_sf"/>
</dbReference>
<dbReference type="EMBL" id="CAFBIY010000022">
    <property type="protein sequence ID" value="CAB4848023.1"/>
    <property type="molecule type" value="Genomic_DNA"/>
</dbReference>
<evidence type="ECO:0000256" key="3">
    <source>
        <dbReference type="ARBA" id="ARBA00022679"/>
    </source>
</evidence>
<gene>
    <name evidence="5" type="ORF">UFOPK2656_00565</name>
    <name evidence="6" type="ORF">UFOPK3099_00078</name>
    <name evidence="7" type="ORF">UFOPK3267_00604</name>
    <name evidence="8" type="ORF">UFOPK3651_00603</name>
    <name evidence="9" type="ORF">UFOPK3931_00769</name>
    <name evidence="4" type="ORF">UFOPK4189_00563</name>
</gene>
<keyword evidence="3" id="KW-0808">Transferase</keyword>
<sequence length="179" mass="19020">MTDDTALEAALAAIAERGAIGERSLPVAIAHADQFAAAVPNAARRLVDLGSGGGLPGLVVAVRCPWVQVTLVERRTRRADLLLRAARSLVLTERVTVVSDDVRVVAEAQPNSFDVVTARSFAAPAITAQWAGALLVSGGVLIVSEPPTDAVDRWLPTVLDLAGLRDLGREQGIRRFERR</sequence>
<accession>A0A6J6XVQ9</accession>
<dbReference type="EMBL" id="CAFBMT010000003">
    <property type="protein sequence ID" value="CAB4917048.1"/>
    <property type="molecule type" value="Genomic_DNA"/>
</dbReference>
<dbReference type="GO" id="GO:0005829">
    <property type="term" value="C:cytosol"/>
    <property type="evidence" value="ECO:0007669"/>
    <property type="project" value="TreeGrafter"/>
</dbReference>
<keyword evidence="2" id="KW-0698">rRNA processing</keyword>
<dbReference type="AlphaFoldDB" id="A0A6J6XVQ9"/>
<evidence type="ECO:0000313" key="6">
    <source>
        <dbReference type="EMBL" id="CAB4800295.1"/>
    </source>
</evidence>
<dbReference type="PANTHER" id="PTHR31760">
    <property type="entry name" value="S-ADENOSYL-L-METHIONINE-DEPENDENT METHYLTRANSFERASES SUPERFAMILY PROTEIN"/>
    <property type="match status" value="1"/>
</dbReference>
<evidence type="ECO:0000313" key="9">
    <source>
        <dbReference type="EMBL" id="CAB4980428.1"/>
    </source>
</evidence>
<organism evidence="6">
    <name type="scientific">freshwater metagenome</name>
    <dbReference type="NCBI Taxonomy" id="449393"/>
    <lineage>
        <taxon>unclassified sequences</taxon>
        <taxon>metagenomes</taxon>
        <taxon>ecological metagenomes</taxon>
    </lineage>
</organism>
<dbReference type="EMBL" id="CAESGF010000003">
    <property type="protein sequence ID" value="CAB4362781.1"/>
    <property type="molecule type" value="Genomic_DNA"/>
</dbReference>
<evidence type="ECO:0000313" key="7">
    <source>
        <dbReference type="EMBL" id="CAB4848023.1"/>
    </source>
</evidence>
<dbReference type="GO" id="GO:0070043">
    <property type="term" value="F:rRNA (guanine-N7-)-methyltransferase activity"/>
    <property type="evidence" value="ECO:0007669"/>
    <property type="project" value="TreeGrafter"/>
</dbReference>
<proteinExistence type="predicted"/>
<dbReference type="PANTHER" id="PTHR31760:SF0">
    <property type="entry name" value="S-ADENOSYL-L-METHIONINE-DEPENDENT METHYLTRANSFERASES SUPERFAMILY PROTEIN"/>
    <property type="match status" value="1"/>
</dbReference>
<dbReference type="InterPro" id="IPR003682">
    <property type="entry name" value="rRNA_ssu_MeTfrase_G"/>
</dbReference>
<dbReference type="EMBL" id="CAFAAV010000003">
    <property type="protein sequence ID" value="CAB4800295.1"/>
    <property type="molecule type" value="Genomic_DNA"/>
</dbReference>
<evidence type="ECO:0000313" key="4">
    <source>
        <dbReference type="EMBL" id="CAB4362781.1"/>
    </source>
</evidence>
<dbReference type="EMBL" id="CAFBOL010000013">
    <property type="protein sequence ID" value="CAB4980428.1"/>
    <property type="molecule type" value="Genomic_DNA"/>
</dbReference>
<dbReference type="EMBL" id="CAEZYF010000003">
    <property type="protein sequence ID" value="CAB4709384.1"/>
    <property type="molecule type" value="Genomic_DNA"/>
</dbReference>
<dbReference type="SUPFAM" id="SSF53335">
    <property type="entry name" value="S-adenosyl-L-methionine-dependent methyltransferases"/>
    <property type="match status" value="1"/>
</dbReference>